<reference evidence="2 3" key="1">
    <citation type="submission" date="2019-10" db="EMBL/GenBank/DDBJ databases">
        <title>The Genome Sequence of Clostridium tarantellae Isolated from Fish Brain.</title>
        <authorList>
            <person name="Bano L."/>
            <person name="Kiel M."/>
            <person name="Sales G."/>
            <person name="Doxey A.C."/>
            <person name="Mansfield M.J."/>
            <person name="Schiavone M."/>
            <person name="Rossetto O."/>
            <person name="Pirazzini M."/>
            <person name="Dobrindt U."/>
            <person name="Montecucco C."/>
        </authorList>
    </citation>
    <scope>NUCLEOTIDE SEQUENCE [LARGE SCALE GENOMIC DNA]</scope>
    <source>
        <strain evidence="2 3">DSM 3997</strain>
    </source>
</reference>
<accession>A0A6I1MMF2</accession>
<feature type="domain" description="Nal1 N-terminal" evidence="1">
    <location>
        <begin position="21"/>
        <end position="68"/>
    </location>
</feature>
<dbReference type="InterPro" id="IPR057905">
    <property type="entry name" value="Nal1_N"/>
</dbReference>
<comment type="caution">
    <text evidence="2">The sequence shown here is derived from an EMBL/GenBank/DDBJ whole genome shotgun (WGS) entry which is preliminary data.</text>
</comment>
<keyword evidence="3" id="KW-1185">Reference proteome</keyword>
<evidence type="ECO:0000313" key="3">
    <source>
        <dbReference type="Proteomes" id="UP000430345"/>
    </source>
</evidence>
<sequence>MIEDSIKNIIKNYSSFFHNKKNVLGVALGYKHIKNINTNIPSLHVFVKKKIPINKLFKDELIPENFLGIKTDVIECGEINIFNNHTKSVNNKYILKPQFLISKVRPLQAGFSIGPLFHRHSGTLGCIVFDNKRNKPHILGNNHVLTYFNKMPKGTPILQPSLKDSNATLFNTVATLTKFVSLNFKKSEYDKRSKNEVDCAIAKLNPGIKYTKNIYKIGPVLNYTDAKLETYVQKSGRTTGYTIGTIDSINASFSIGKDSFAAYFENLIITSKMCEAGDSGAMVMDFSNRALGIILGSSEQKSFVIPIKPILKLLDIHF</sequence>
<dbReference type="AlphaFoldDB" id="A0A6I1MMF2"/>
<proteinExistence type="predicted"/>
<dbReference type="EMBL" id="WHJC01000055">
    <property type="protein sequence ID" value="MPQ43297.1"/>
    <property type="molecule type" value="Genomic_DNA"/>
</dbReference>
<dbReference type="Gene3D" id="2.40.10.10">
    <property type="entry name" value="Trypsin-like serine proteases"/>
    <property type="match status" value="2"/>
</dbReference>
<dbReference type="OrthoDB" id="104542at2"/>
<protein>
    <recommendedName>
        <fullName evidence="1">Nal1 N-terminal domain-containing protein</fullName>
    </recommendedName>
</protein>
<dbReference type="Pfam" id="PF25608">
    <property type="entry name" value="NAL1_N"/>
    <property type="match status" value="1"/>
</dbReference>
<gene>
    <name evidence="2" type="ORF">GBZ86_05910</name>
</gene>
<evidence type="ECO:0000313" key="2">
    <source>
        <dbReference type="EMBL" id="MPQ43297.1"/>
    </source>
</evidence>
<name>A0A6I1MMF2_9CLOT</name>
<organism evidence="2 3">
    <name type="scientific">Clostridium tarantellae</name>
    <dbReference type="NCBI Taxonomy" id="39493"/>
    <lineage>
        <taxon>Bacteria</taxon>
        <taxon>Bacillati</taxon>
        <taxon>Bacillota</taxon>
        <taxon>Clostridia</taxon>
        <taxon>Eubacteriales</taxon>
        <taxon>Clostridiaceae</taxon>
        <taxon>Clostridium</taxon>
    </lineage>
</organism>
<dbReference type="InterPro" id="IPR009003">
    <property type="entry name" value="Peptidase_S1_PA"/>
</dbReference>
<dbReference type="InterPro" id="IPR043504">
    <property type="entry name" value="Peptidase_S1_PA_chymotrypsin"/>
</dbReference>
<evidence type="ECO:0000259" key="1">
    <source>
        <dbReference type="Pfam" id="PF25608"/>
    </source>
</evidence>
<dbReference type="Proteomes" id="UP000430345">
    <property type="component" value="Unassembled WGS sequence"/>
</dbReference>
<dbReference type="SUPFAM" id="SSF50494">
    <property type="entry name" value="Trypsin-like serine proteases"/>
    <property type="match status" value="1"/>
</dbReference>
<dbReference type="RefSeq" id="WP_152888696.1">
    <property type="nucleotide sequence ID" value="NZ_WHJC01000055.1"/>
</dbReference>